<keyword evidence="2" id="KW-0697">Rotamase</keyword>
<dbReference type="Pfam" id="PF00160">
    <property type="entry name" value="Pro_isomerase"/>
    <property type="match status" value="1"/>
</dbReference>
<dbReference type="PROSITE" id="PS51257">
    <property type="entry name" value="PROKAR_LIPOPROTEIN"/>
    <property type="match status" value="1"/>
</dbReference>
<dbReference type="PANTHER" id="PTHR45625">
    <property type="entry name" value="PEPTIDYL-PROLYL CIS-TRANS ISOMERASE-RELATED"/>
    <property type="match status" value="1"/>
</dbReference>
<dbReference type="Gene3D" id="1.25.10.10">
    <property type="entry name" value="Leucine-rich Repeat Variant"/>
    <property type="match status" value="2"/>
</dbReference>
<dbReference type="EMBL" id="JAHESF010000016">
    <property type="protein sequence ID" value="MBT1698581.1"/>
    <property type="molecule type" value="Genomic_DNA"/>
</dbReference>
<evidence type="ECO:0000256" key="1">
    <source>
        <dbReference type="ARBA" id="ARBA00013194"/>
    </source>
</evidence>
<keyword evidence="3 5" id="KW-0413">Isomerase</keyword>
<dbReference type="EC" id="5.2.1.8" evidence="1"/>
<evidence type="ECO:0000313" key="6">
    <source>
        <dbReference type="Proteomes" id="UP001319200"/>
    </source>
</evidence>
<accession>A0AAP2DLI7</accession>
<dbReference type="InterPro" id="IPR004155">
    <property type="entry name" value="PBS_lyase_HEAT"/>
</dbReference>
<dbReference type="RefSeq" id="WP_254165000.1">
    <property type="nucleotide sequence ID" value="NZ_JAHESF010000016.1"/>
</dbReference>
<dbReference type="InterPro" id="IPR044666">
    <property type="entry name" value="Cyclophilin_A-like"/>
</dbReference>
<dbReference type="SUPFAM" id="SSF50891">
    <property type="entry name" value="Cyclophilin-like"/>
    <property type="match status" value="1"/>
</dbReference>
<proteinExistence type="predicted"/>
<keyword evidence="6" id="KW-1185">Reference proteome</keyword>
<dbReference type="GO" id="GO:0003755">
    <property type="term" value="F:peptidyl-prolyl cis-trans isomerase activity"/>
    <property type="evidence" value="ECO:0007669"/>
    <property type="project" value="UniProtKB-KW"/>
</dbReference>
<sequence length="638" mass="69670">MTRFLLSGLAACVLAACNSSDKTSLNKFSDPVIVRIADLQDRRSTDSLHSFFSHENAAYRKEAVLAFASIQDSASVDKVATVLLTDQDTAVRRAAAFALGQTRSSRSGNVLKDAVAKEKDNKVLEEIVEAYGKVTKQWTPPATDVKAGIAWSLYRAGLNNATGVSDNATAAALLNKNESERTRLGAAHFFARGAKNFDGLLEVIGNAATTDPSADVRMAAAAALRKIVSDSSLMVIEKILANEQDYRVRVNAIQAMRAFPFAKIKDHLLKALNEKNVNAGIAASEVIKATITEEFWIELANRASDLKNWRMQANLYEAIVKVKENKAVIDEIKNTYQRSGNPYQKAALLTALQQSMTSLDFIEAELLKADTPVVRSSAAAAIVELNRNKKFQPSMKQRFAGLYVKAMQTGDAAVIGSVAAALGDSTLGYRDVIKDPSFLTEAKQKLSLPRDNEALQPLEAAIAYFEKRKAPAVTNAFNHPIDWALVRSIPKDQRAVIHTSKGTITLRLLVEEAPGSVANFVALARQHYFDQKFFHRVVPNFVIQAGCNRGDGWGSEDYSIRSEFSPRRYTTGSVGMASAGKDTEGTQWFITHSPTPHLDGRYTIFAEVESGMEVVHHIGVGDQILSVEIESADAQKAK</sequence>
<dbReference type="PANTHER" id="PTHR45625:SF4">
    <property type="entry name" value="PEPTIDYLPROLYL ISOMERASE DOMAIN AND WD REPEAT-CONTAINING PROTEIN 1"/>
    <property type="match status" value="1"/>
</dbReference>
<dbReference type="Pfam" id="PF13646">
    <property type="entry name" value="HEAT_2"/>
    <property type="match status" value="2"/>
</dbReference>
<dbReference type="SUPFAM" id="SSF48371">
    <property type="entry name" value="ARM repeat"/>
    <property type="match status" value="1"/>
</dbReference>
<evidence type="ECO:0000256" key="3">
    <source>
        <dbReference type="ARBA" id="ARBA00023235"/>
    </source>
</evidence>
<dbReference type="PRINTS" id="PR00153">
    <property type="entry name" value="CSAPPISMRASE"/>
</dbReference>
<dbReference type="Proteomes" id="UP001319200">
    <property type="component" value="Unassembled WGS sequence"/>
</dbReference>
<reference evidence="5 6" key="1">
    <citation type="submission" date="2021-05" db="EMBL/GenBank/DDBJ databases">
        <title>A Polyphasic approach of four new species of the genus Ohtaekwangia: Ohtaekwangia histidinii sp. nov., Ohtaekwangia cretensis sp. nov., Ohtaekwangia indiensis sp. nov., Ohtaekwangia reichenbachii sp. nov. from diverse environment.</title>
        <authorList>
            <person name="Octaviana S."/>
        </authorList>
    </citation>
    <scope>NUCLEOTIDE SEQUENCE [LARGE SCALE GENOMIC DNA]</scope>
    <source>
        <strain evidence="5 6">PWU4</strain>
    </source>
</reference>
<feature type="domain" description="PPIase cyclophilin-type" evidence="4">
    <location>
        <begin position="502"/>
        <end position="618"/>
    </location>
</feature>
<name>A0AAP2DLI7_9BACT</name>
<gene>
    <name evidence="5" type="ORF">KK083_16940</name>
</gene>
<dbReference type="InterPro" id="IPR029000">
    <property type="entry name" value="Cyclophilin-like_dom_sf"/>
</dbReference>
<organism evidence="5 6">
    <name type="scientific">Chryseosolibacter histidini</name>
    <dbReference type="NCBI Taxonomy" id="2782349"/>
    <lineage>
        <taxon>Bacteria</taxon>
        <taxon>Pseudomonadati</taxon>
        <taxon>Bacteroidota</taxon>
        <taxon>Cytophagia</taxon>
        <taxon>Cytophagales</taxon>
        <taxon>Chryseotaleaceae</taxon>
        <taxon>Chryseosolibacter</taxon>
    </lineage>
</organism>
<dbReference type="InterPro" id="IPR002130">
    <property type="entry name" value="Cyclophilin-type_PPIase_dom"/>
</dbReference>
<evidence type="ECO:0000259" key="4">
    <source>
        <dbReference type="PROSITE" id="PS50072"/>
    </source>
</evidence>
<comment type="caution">
    <text evidence="5">The sequence shown here is derived from an EMBL/GenBank/DDBJ whole genome shotgun (WGS) entry which is preliminary data.</text>
</comment>
<dbReference type="InterPro" id="IPR016024">
    <property type="entry name" value="ARM-type_fold"/>
</dbReference>
<dbReference type="InterPro" id="IPR011989">
    <property type="entry name" value="ARM-like"/>
</dbReference>
<dbReference type="CDD" id="cd00317">
    <property type="entry name" value="cyclophilin"/>
    <property type="match status" value="1"/>
</dbReference>
<evidence type="ECO:0000256" key="2">
    <source>
        <dbReference type="ARBA" id="ARBA00023110"/>
    </source>
</evidence>
<dbReference type="Gene3D" id="2.40.100.10">
    <property type="entry name" value="Cyclophilin-like"/>
    <property type="match status" value="1"/>
</dbReference>
<dbReference type="PROSITE" id="PS50072">
    <property type="entry name" value="CSA_PPIASE_2"/>
    <property type="match status" value="1"/>
</dbReference>
<protein>
    <recommendedName>
        <fullName evidence="1">peptidylprolyl isomerase</fullName>
        <ecNumber evidence="1">5.2.1.8</ecNumber>
    </recommendedName>
</protein>
<dbReference type="SMART" id="SM00567">
    <property type="entry name" value="EZ_HEAT"/>
    <property type="match status" value="4"/>
</dbReference>
<evidence type="ECO:0000313" key="5">
    <source>
        <dbReference type="EMBL" id="MBT1698581.1"/>
    </source>
</evidence>
<dbReference type="AlphaFoldDB" id="A0AAP2DLI7"/>